<keyword evidence="2" id="KW-1185">Reference proteome</keyword>
<evidence type="ECO:0000313" key="1">
    <source>
        <dbReference type="EMBL" id="CDN32732.1"/>
    </source>
</evidence>
<gene>
    <name evidence="1" type="ORF">BN938_2663</name>
</gene>
<accession>A0A060RAV5</accession>
<dbReference type="STRING" id="1433126.BN938_2663"/>
<dbReference type="HOGENOM" id="CLU_1260258_0_0_10"/>
<dbReference type="AlphaFoldDB" id="A0A060RAV5"/>
<name>A0A060RAV5_9BACT</name>
<sequence length="191" mass="22611">MRDGKMLYHVYAADFLAPYKHTLEGKQASSQNYKAANRIVIIIEERQEFFESYFQKPFGYTEYLTMMSEYDLTEKEKQEEQRRAKTNAVPLLRKVLIFESLFRAAGVDTDTTQKARFIRNLLEIELETDKIANTNIYKQLKKAKNAPETEKERQARADDLEYVVNELEYIDLQKEKNKLINEIKEYKDSVL</sequence>
<dbReference type="PATRIC" id="fig|1433126.3.peg.2636"/>
<dbReference type="KEGG" id="rbc:BN938_2663"/>
<dbReference type="EMBL" id="HG934468">
    <property type="protein sequence ID" value="CDN32732.1"/>
    <property type="molecule type" value="Genomic_DNA"/>
</dbReference>
<evidence type="ECO:0000313" key="2">
    <source>
        <dbReference type="Proteomes" id="UP000027616"/>
    </source>
</evidence>
<dbReference type="Proteomes" id="UP000027616">
    <property type="component" value="Chromosome I"/>
</dbReference>
<proteinExistence type="predicted"/>
<protein>
    <submittedName>
        <fullName evidence="1">Uncharacterized protein</fullName>
    </submittedName>
</protein>
<reference evidence="1 2" key="1">
    <citation type="journal article" date="2015" name="Genome Announc.">
        <title>Complete Genome Sequence of the Novel Leech Symbiont Mucinivorans hirudinis M3T.</title>
        <authorList>
            <person name="Nelson M.C."/>
            <person name="Bomar L."/>
            <person name="Graf J."/>
        </authorList>
    </citation>
    <scope>NUCLEOTIDE SEQUENCE [LARGE SCALE GENOMIC DNA]</scope>
    <source>
        <strain evidence="2">M3</strain>
    </source>
</reference>
<organism evidence="1 2">
    <name type="scientific">Mucinivorans hirudinis</name>
    <dbReference type="NCBI Taxonomy" id="1433126"/>
    <lineage>
        <taxon>Bacteria</taxon>
        <taxon>Pseudomonadati</taxon>
        <taxon>Bacteroidota</taxon>
        <taxon>Bacteroidia</taxon>
        <taxon>Bacteroidales</taxon>
        <taxon>Rikenellaceae</taxon>
        <taxon>Mucinivorans</taxon>
    </lineage>
</organism>